<organism evidence="1 2">
    <name type="scientific">Mycena metata</name>
    <dbReference type="NCBI Taxonomy" id="1033252"/>
    <lineage>
        <taxon>Eukaryota</taxon>
        <taxon>Fungi</taxon>
        <taxon>Dikarya</taxon>
        <taxon>Basidiomycota</taxon>
        <taxon>Agaricomycotina</taxon>
        <taxon>Agaricomycetes</taxon>
        <taxon>Agaricomycetidae</taxon>
        <taxon>Agaricales</taxon>
        <taxon>Marasmiineae</taxon>
        <taxon>Mycenaceae</taxon>
        <taxon>Mycena</taxon>
    </lineage>
</organism>
<protein>
    <submittedName>
        <fullName evidence="1">Uncharacterized protein</fullName>
    </submittedName>
</protein>
<feature type="non-terminal residue" evidence="1">
    <location>
        <position position="110"/>
    </location>
</feature>
<gene>
    <name evidence="1" type="ORF">B0H16DRAFT_1271035</name>
</gene>
<feature type="non-terminal residue" evidence="1">
    <location>
        <position position="1"/>
    </location>
</feature>
<evidence type="ECO:0000313" key="1">
    <source>
        <dbReference type="EMBL" id="KAJ7733907.1"/>
    </source>
</evidence>
<dbReference type="Proteomes" id="UP001215598">
    <property type="component" value="Unassembled WGS sequence"/>
</dbReference>
<evidence type="ECO:0000313" key="2">
    <source>
        <dbReference type="Proteomes" id="UP001215598"/>
    </source>
</evidence>
<comment type="caution">
    <text evidence="1">The sequence shown here is derived from an EMBL/GenBank/DDBJ whole genome shotgun (WGS) entry which is preliminary data.</text>
</comment>
<keyword evidence="2" id="KW-1185">Reference proteome</keyword>
<dbReference type="EMBL" id="JARKIB010000135">
    <property type="protein sequence ID" value="KAJ7733907.1"/>
    <property type="molecule type" value="Genomic_DNA"/>
</dbReference>
<dbReference type="AlphaFoldDB" id="A0AAD7I2U4"/>
<accession>A0AAD7I2U4</accession>
<proteinExistence type="predicted"/>
<name>A0AAD7I2U4_9AGAR</name>
<reference evidence="1" key="1">
    <citation type="submission" date="2023-03" db="EMBL/GenBank/DDBJ databases">
        <title>Massive genome expansion in bonnet fungi (Mycena s.s.) driven by repeated elements and novel gene families across ecological guilds.</title>
        <authorList>
            <consortium name="Lawrence Berkeley National Laboratory"/>
            <person name="Harder C.B."/>
            <person name="Miyauchi S."/>
            <person name="Viragh M."/>
            <person name="Kuo A."/>
            <person name="Thoen E."/>
            <person name="Andreopoulos B."/>
            <person name="Lu D."/>
            <person name="Skrede I."/>
            <person name="Drula E."/>
            <person name="Henrissat B."/>
            <person name="Morin E."/>
            <person name="Kohler A."/>
            <person name="Barry K."/>
            <person name="LaButti K."/>
            <person name="Morin E."/>
            <person name="Salamov A."/>
            <person name="Lipzen A."/>
            <person name="Mereny Z."/>
            <person name="Hegedus B."/>
            <person name="Baldrian P."/>
            <person name="Stursova M."/>
            <person name="Weitz H."/>
            <person name="Taylor A."/>
            <person name="Grigoriev I.V."/>
            <person name="Nagy L.G."/>
            <person name="Martin F."/>
            <person name="Kauserud H."/>
        </authorList>
    </citation>
    <scope>NUCLEOTIDE SEQUENCE</scope>
    <source>
        <strain evidence="1">CBHHK182m</strain>
    </source>
</reference>
<sequence>VANDLLYGVPLHPDTPSSVICSDDQAYGELREHIPTFMSKFASKKYLERCAGTPNSHNPFYFNNASNESFIRGYVLVYRTQEVRMKIELYNRYLSRGLFDPDHIIGNSIL</sequence>